<gene>
    <name evidence="2" type="ORF">H9650_16070</name>
</gene>
<dbReference type="InterPro" id="IPR029442">
    <property type="entry name" value="GyrI-like"/>
</dbReference>
<organism evidence="2 3">
    <name type="scientific">Psychrobacillus faecigallinarum</name>
    <dbReference type="NCBI Taxonomy" id="2762235"/>
    <lineage>
        <taxon>Bacteria</taxon>
        <taxon>Bacillati</taxon>
        <taxon>Bacillota</taxon>
        <taxon>Bacilli</taxon>
        <taxon>Bacillales</taxon>
        <taxon>Bacillaceae</taxon>
        <taxon>Psychrobacillus</taxon>
    </lineage>
</organism>
<feature type="domain" description="AraC effector-binding" evidence="1">
    <location>
        <begin position="4"/>
        <end position="155"/>
    </location>
</feature>
<dbReference type="RefSeq" id="WP_144539022.1">
    <property type="nucleotide sequence ID" value="NZ_JACSQO010000009.1"/>
</dbReference>
<dbReference type="SUPFAM" id="SSF55136">
    <property type="entry name" value="Probable bacterial effector-binding domain"/>
    <property type="match status" value="1"/>
</dbReference>
<keyword evidence="3" id="KW-1185">Reference proteome</keyword>
<protein>
    <submittedName>
        <fullName evidence="2">GyrI-like domain-containing protein</fullName>
    </submittedName>
</protein>
<proteinExistence type="predicted"/>
<dbReference type="Pfam" id="PF06445">
    <property type="entry name" value="GyrI-like"/>
    <property type="match status" value="1"/>
</dbReference>
<evidence type="ECO:0000313" key="2">
    <source>
        <dbReference type="EMBL" id="MBD7945629.1"/>
    </source>
</evidence>
<evidence type="ECO:0000259" key="1">
    <source>
        <dbReference type="SMART" id="SM00871"/>
    </source>
</evidence>
<reference evidence="2 3" key="1">
    <citation type="submission" date="2020-08" db="EMBL/GenBank/DDBJ databases">
        <title>A Genomic Blueprint of the Chicken Gut Microbiome.</title>
        <authorList>
            <person name="Gilroy R."/>
            <person name="Ravi A."/>
            <person name="Getino M."/>
            <person name="Pursley I."/>
            <person name="Horton D.L."/>
            <person name="Alikhan N.-F."/>
            <person name="Baker D."/>
            <person name="Gharbi K."/>
            <person name="Hall N."/>
            <person name="Watson M."/>
            <person name="Adriaenssens E.M."/>
            <person name="Foster-Nyarko E."/>
            <person name="Jarju S."/>
            <person name="Secka A."/>
            <person name="Antonio M."/>
            <person name="Oren A."/>
            <person name="Chaudhuri R."/>
            <person name="La Ragione R.M."/>
            <person name="Hildebrand F."/>
            <person name="Pallen M.J."/>
        </authorList>
    </citation>
    <scope>NUCLEOTIDE SEQUENCE [LARGE SCALE GENOMIC DNA]</scope>
    <source>
        <strain evidence="2 3">Sa2BUA9</strain>
    </source>
</reference>
<dbReference type="InterPro" id="IPR011256">
    <property type="entry name" value="Reg_factor_effector_dom_sf"/>
</dbReference>
<evidence type="ECO:0000313" key="3">
    <source>
        <dbReference type="Proteomes" id="UP000640786"/>
    </source>
</evidence>
<dbReference type="Gene3D" id="3.20.80.10">
    <property type="entry name" value="Regulatory factor, effector binding domain"/>
    <property type="match status" value="1"/>
</dbReference>
<dbReference type="SMART" id="SM00871">
    <property type="entry name" value="AraC_E_bind"/>
    <property type="match status" value="1"/>
</dbReference>
<dbReference type="InterPro" id="IPR010499">
    <property type="entry name" value="AraC_E-bd"/>
</dbReference>
<comment type="caution">
    <text evidence="2">The sequence shown here is derived from an EMBL/GenBank/DDBJ whole genome shotgun (WGS) entry which is preliminary data.</text>
</comment>
<accession>A0ABR8RD28</accession>
<dbReference type="Proteomes" id="UP000640786">
    <property type="component" value="Unassembled WGS sequence"/>
</dbReference>
<sequence>MTIVHEWVKDLGELKLIGLRVLCPGEEFGKEIPKASLELDRRIGEIRLVKNPSVQIGAFIVDAQSEEEDGYWVCVEVTDFVNVPEDMMALTIPPQRYGSYRHRGPNHEIFNSYNVLHNRIEETEYERAKEKWHLEIFTSWKDSHNLDVELLDTLKWK</sequence>
<dbReference type="EMBL" id="JACSQO010000009">
    <property type="protein sequence ID" value="MBD7945629.1"/>
    <property type="molecule type" value="Genomic_DNA"/>
</dbReference>
<name>A0ABR8RD28_9BACI</name>